<dbReference type="KEGG" id="psoj:PHYSODRAFT_256504"/>
<dbReference type="PANTHER" id="PTHR46586">
    <property type="entry name" value="ANKYRIN REPEAT-CONTAINING PROTEIN"/>
    <property type="match status" value="1"/>
</dbReference>
<dbReference type="InParanoid" id="G4ZH03"/>
<reference evidence="2 3" key="1">
    <citation type="journal article" date="2006" name="Science">
        <title>Phytophthora genome sequences uncover evolutionary origins and mechanisms of pathogenesis.</title>
        <authorList>
            <person name="Tyler B.M."/>
            <person name="Tripathy S."/>
            <person name="Zhang X."/>
            <person name="Dehal P."/>
            <person name="Jiang R.H."/>
            <person name="Aerts A."/>
            <person name="Arredondo F.D."/>
            <person name="Baxter L."/>
            <person name="Bensasson D."/>
            <person name="Beynon J.L."/>
            <person name="Chapman J."/>
            <person name="Damasceno C.M."/>
            <person name="Dorrance A.E."/>
            <person name="Dou D."/>
            <person name="Dickerman A.W."/>
            <person name="Dubchak I.L."/>
            <person name="Garbelotto M."/>
            <person name="Gijzen M."/>
            <person name="Gordon S.G."/>
            <person name="Govers F."/>
            <person name="Grunwald N.J."/>
            <person name="Huang W."/>
            <person name="Ivors K.L."/>
            <person name="Jones R.W."/>
            <person name="Kamoun S."/>
            <person name="Krampis K."/>
            <person name="Lamour K.H."/>
            <person name="Lee M.K."/>
            <person name="McDonald W.H."/>
            <person name="Medina M."/>
            <person name="Meijer H.J."/>
            <person name="Nordberg E.K."/>
            <person name="Maclean D.J."/>
            <person name="Ospina-Giraldo M.D."/>
            <person name="Morris P.F."/>
            <person name="Phuntumart V."/>
            <person name="Putnam N.H."/>
            <person name="Rash S."/>
            <person name="Rose J.K."/>
            <person name="Sakihama Y."/>
            <person name="Salamov A.A."/>
            <person name="Savidor A."/>
            <person name="Scheuring C.F."/>
            <person name="Smith B.M."/>
            <person name="Sobral B.W."/>
            <person name="Terry A."/>
            <person name="Torto-Alalibo T.A."/>
            <person name="Win J."/>
            <person name="Xu Z."/>
            <person name="Zhang H."/>
            <person name="Grigoriev I.V."/>
            <person name="Rokhsar D.S."/>
            <person name="Boore J.L."/>
        </authorList>
    </citation>
    <scope>NUCLEOTIDE SEQUENCE [LARGE SCALE GENOMIC DNA]</scope>
    <source>
        <strain evidence="2 3">P6497</strain>
    </source>
</reference>
<dbReference type="EMBL" id="JH159154">
    <property type="protein sequence ID" value="EGZ18628.1"/>
    <property type="molecule type" value="Genomic_DNA"/>
</dbReference>
<feature type="region of interest" description="Disordered" evidence="1">
    <location>
        <begin position="1"/>
        <end position="48"/>
    </location>
</feature>
<dbReference type="Gene3D" id="1.25.40.20">
    <property type="entry name" value="Ankyrin repeat-containing domain"/>
    <property type="match status" value="1"/>
</dbReference>
<feature type="compositionally biased region" description="Polar residues" evidence="1">
    <location>
        <begin position="37"/>
        <end position="48"/>
    </location>
</feature>
<sequence length="280" mass="31174">MASKRVHDSVGGTEAPPPRSKRARPSPDQEECKTDSQEQPSEVDASSPQFPRLQHVSFPVAIAALPHVLRLIDTMVVAPEEALVEATSTHQVEWVEQLLQRFDDCSLEGAMIQAATNGYTDVIELPLEHIDGYNSEDDEVEFDDNTKEFVRKAAEVAAEHGHCEAVQVLISLVMDFDWSRYSSAFYHTARGVLDAAAGRGHLNVVRFMVQHAHQYRYNQRFSIWASVDTLEHALAGGHLGVANFLIDYSDIFWNLKRAFVVAMERGLTTVADRIAGVFPA</sequence>
<dbReference type="SMR" id="G4ZH03"/>
<dbReference type="GeneID" id="20638760"/>
<evidence type="ECO:0000313" key="3">
    <source>
        <dbReference type="Proteomes" id="UP000002640"/>
    </source>
</evidence>
<proteinExistence type="predicted"/>
<keyword evidence="3" id="KW-1185">Reference proteome</keyword>
<dbReference type="PANTHER" id="PTHR46586:SF3">
    <property type="entry name" value="ANKYRIN REPEAT-CONTAINING PROTEIN"/>
    <property type="match status" value="1"/>
</dbReference>
<dbReference type="SUPFAM" id="SSF48403">
    <property type="entry name" value="Ankyrin repeat"/>
    <property type="match status" value="1"/>
</dbReference>
<evidence type="ECO:0000256" key="1">
    <source>
        <dbReference type="SAM" id="MobiDB-lite"/>
    </source>
</evidence>
<dbReference type="Proteomes" id="UP000002640">
    <property type="component" value="Unassembled WGS sequence"/>
</dbReference>
<dbReference type="InterPro" id="IPR052050">
    <property type="entry name" value="SecEffector_AnkRepeat"/>
</dbReference>
<feature type="compositionally biased region" description="Basic and acidic residues" evidence="1">
    <location>
        <begin position="25"/>
        <end position="36"/>
    </location>
</feature>
<dbReference type="RefSeq" id="XP_009527686.1">
    <property type="nucleotide sequence ID" value="XM_009529391.1"/>
</dbReference>
<name>G4ZH03_PHYSP</name>
<accession>G4ZH03</accession>
<dbReference type="AlphaFoldDB" id="G4ZH03"/>
<organism evidence="2 3">
    <name type="scientific">Phytophthora sojae (strain P6497)</name>
    <name type="common">Soybean stem and root rot agent</name>
    <name type="synonym">Phytophthora megasperma f. sp. glycines</name>
    <dbReference type="NCBI Taxonomy" id="1094619"/>
    <lineage>
        <taxon>Eukaryota</taxon>
        <taxon>Sar</taxon>
        <taxon>Stramenopiles</taxon>
        <taxon>Oomycota</taxon>
        <taxon>Peronosporomycetes</taxon>
        <taxon>Peronosporales</taxon>
        <taxon>Peronosporaceae</taxon>
        <taxon>Phytophthora</taxon>
    </lineage>
</organism>
<gene>
    <name evidence="2" type="ORF">PHYSODRAFT_256504</name>
</gene>
<evidence type="ECO:0000313" key="2">
    <source>
        <dbReference type="EMBL" id="EGZ18628.1"/>
    </source>
</evidence>
<dbReference type="OMA" id="STHQVEW"/>
<dbReference type="InterPro" id="IPR036770">
    <property type="entry name" value="Ankyrin_rpt-contain_sf"/>
</dbReference>
<protein>
    <submittedName>
        <fullName evidence="2">Uncharacterized protein</fullName>
    </submittedName>
</protein>